<sequence length="202" mass="23343">MSLCVQLLESVAETLQSWADKLEDTLKKNADVPQPLTFKNKHITKYTCCTENPAETVAWLVKYLELPEIEVPDDGLKSVGTRWIRLPSKQELHFVSPWGNSSEIWRQHNDEVSRLDKECTVWTPWMINHPAYTVKDVTPLVKRLVEDKQPFFGPVMREDGVYQIYIRVPHSFYMEVDSAKYDPEVGGKPVTTWATETARSFI</sequence>
<dbReference type="AlphaFoldDB" id="A0A7S3LN49"/>
<name>A0A7S3LN49_9STRA</name>
<organism evidence="1">
    <name type="scientific">Aplanochytrium stocchinoi</name>
    <dbReference type="NCBI Taxonomy" id="215587"/>
    <lineage>
        <taxon>Eukaryota</taxon>
        <taxon>Sar</taxon>
        <taxon>Stramenopiles</taxon>
        <taxon>Bigyra</taxon>
        <taxon>Labyrinthulomycetes</taxon>
        <taxon>Thraustochytrida</taxon>
        <taxon>Thraustochytriidae</taxon>
        <taxon>Aplanochytrium</taxon>
    </lineage>
</organism>
<protein>
    <submittedName>
        <fullName evidence="1">Uncharacterized protein</fullName>
    </submittedName>
</protein>
<dbReference type="Gene3D" id="3.10.180.10">
    <property type="entry name" value="2,3-Dihydroxybiphenyl 1,2-Dioxygenase, domain 1"/>
    <property type="match status" value="1"/>
</dbReference>
<accession>A0A7S3LN49</accession>
<reference evidence="1" key="1">
    <citation type="submission" date="2021-01" db="EMBL/GenBank/DDBJ databases">
        <authorList>
            <person name="Corre E."/>
            <person name="Pelletier E."/>
            <person name="Niang G."/>
            <person name="Scheremetjew M."/>
            <person name="Finn R."/>
            <person name="Kale V."/>
            <person name="Holt S."/>
            <person name="Cochrane G."/>
            <person name="Meng A."/>
            <person name="Brown T."/>
            <person name="Cohen L."/>
        </authorList>
    </citation>
    <scope>NUCLEOTIDE SEQUENCE</scope>
    <source>
        <strain evidence="1">GSBS06</strain>
    </source>
</reference>
<evidence type="ECO:0000313" key="1">
    <source>
        <dbReference type="EMBL" id="CAE0435522.1"/>
    </source>
</evidence>
<proteinExistence type="predicted"/>
<gene>
    <name evidence="1" type="ORF">ASTO00021_LOCUS5802</name>
</gene>
<dbReference type="SUPFAM" id="SSF54593">
    <property type="entry name" value="Glyoxalase/Bleomycin resistance protein/Dihydroxybiphenyl dioxygenase"/>
    <property type="match status" value="1"/>
</dbReference>
<dbReference type="EMBL" id="HBIN01007868">
    <property type="protein sequence ID" value="CAE0435522.1"/>
    <property type="molecule type" value="Transcribed_RNA"/>
</dbReference>
<dbReference type="InterPro" id="IPR029068">
    <property type="entry name" value="Glyas_Bleomycin-R_OHBP_Dase"/>
</dbReference>